<dbReference type="EC" id="4.2.3.-" evidence="2"/>
<dbReference type="GO" id="GO:0046872">
    <property type="term" value="F:metal ion binding"/>
    <property type="evidence" value="ECO:0007669"/>
    <property type="project" value="UniProtKB-KW"/>
</dbReference>
<name>A0A2A2DEL4_9ACTN</name>
<dbReference type="GO" id="GO:0010333">
    <property type="term" value="F:terpene synthase activity"/>
    <property type="evidence" value="ECO:0007669"/>
    <property type="project" value="InterPro"/>
</dbReference>
<proteinExistence type="inferred from homology"/>
<dbReference type="Gene3D" id="1.10.600.10">
    <property type="entry name" value="Farnesyl Diphosphate Synthase"/>
    <property type="match status" value="1"/>
</dbReference>
<dbReference type="Proteomes" id="UP000218944">
    <property type="component" value="Unassembled WGS sequence"/>
</dbReference>
<keyword evidence="1 2" id="KW-0456">Lyase</keyword>
<sequence>MTTAAPHIAPGARYRLARLPRLLSLGRHPRTARLEQAHDQWLRAHYPFATAHERERFLSHRSTLWTSVCYPATDDERFHDLSRLTSFLFAFDDLFLSAGTTNRRQAKPALDDSLRVLDGRPPTTPHGTALAGIRDDMSRRMPPEQRCRLTAAVHDFSRGCDAETAARSGTVALDFDGYVRLRTEQSLAAWVYFVLTEYAAGVALDQETRAALRPLHLACAEHLLFANDLFSFRAEHFAGDHINAVCVLTRSGTELQESVDRLVSLVATREHRVAALLRASADAAGPDVRRYLTALEHVVSGNLAQARFAPRYHGTTAFIGRPIEAGTVTLGPDRTAYQPEE</sequence>
<dbReference type="PANTHER" id="PTHR35201:SF4">
    <property type="entry name" value="BETA-PINACENE SYNTHASE-RELATED"/>
    <property type="match status" value="1"/>
</dbReference>
<evidence type="ECO:0000313" key="4">
    <source>
        <dbReference type="Proteomes" id="UP000218944"/>
    </source>
</evidence>
<comment type="cofactor">
    <cofactor evidence="2">
        <name>Mg(2+)</name>
        <dbReference type="ChEBI" id="CHEBI:18420"/>
    </cofactor>
</comment>
<evidence type="ECO:0000256" key="2">
    <source>
        <dbReference type="RuleBase" id="RU366034"/>
    </source>
</evidence>
<protein>
    <recommendedName>
        <fullName evidence="2">Terpene synthase</fullName>
        <ecNumber evidence="2">4.2.3.-</ecNumber>
    </recommendedName>
</protein>
<dbReference type="SUPFAM" id="SSF48576">
    <property type="entry name" value="Terpenoid synthases"/>
    <property type="match status" value="1"/>
</dbReference>
<dbReference type="AlphaFoldDB" id="A0A2A2DEL4"/>
<keyword evidence="2" id="KW-0479">Metal-binding</keyword>
<dbReference type="InterPro" id="IPR008949">
    <property type="entry name" value="Isoprenoid_synthase_dom_sf"/>
</dbReference>
<accession>A0A2A2DEL4</accession>
<dbReference type="InterPro" id="IPR034686">
    <property type="entry name" value="Terpene_cyclase-like_2"/>
</dbReference>
<comment type="caution">
    <text evidence="3">The sequence shown here is derived from an EMBL/GenBank/DDBJ whole genome shotgun (WGS) entry which is preliminary data.</text>
</comment>
<comment type="similarity">
    <text evidence="2">Belongs to the terpene synthase family.</text>
</comment>
<dbReference type="PANTHER" id="PTHR35201">
    <property type="entry name" value="TERPENE SYNTHASE"/>
    <property type="match status" value="1"/>
</dbReference>
<dbReference type="RefSeq" id="WP_095579239.1">
    <property type="nucleotide sequence ID" value="NZ_JAJQQS010000019.1"/>
</dbReference>
<dbReference type="SFLD" id="SFLDG01020">
    <property type="entry name" value="Terpene_Cyclase_Like_2"/>
    <property type="match status" value="1"/>
</dbReference>
<dbReference type="Pfam" id="PF19086">
    <property type="entry name" value="Terpene_syn_C_2"/>
    <property type="match status" value="1"/>
</dbReference>
<gene>
    <name evidence="3" type="ORF">CK936_05030</name>
</gene>
<dbReference type="SFLD" id="SFLDS00005">
    <property type="entry name" value="Isoprenoid_Synthase_Type_I"/>
    <property type="match status" value="1"/>
</dbReference>
<keyword evidence="2" id="KW-0460">Magnesium</keyword>
<evidence type="ECO:0000313" key="3">
    <source>
        <dbReference type="EMBL" id="PAU49965.1"/>
    </source>
</evidence>
<reference evidence="3 4" key="1">
    <citation type="submission" date="2017-08" db="EMBL/GenBank/DDBJ databases">
        <title>Genome sequence of Streptomyces albireticuli NRRL B-1670.</title>
        <authorList>
            <person name="Graham D.E."/>
            <person name="Mahan K.M."/>
            <person name="Klingeman D.M."/>
            <person name="Hettich R.L."/>
            <person name="Parry R.J."/>
            <person name="Spain J.C."/>
        </authorList>
    </citation>
    <scope>NUCLEOTIDE SEQUENCE [LARGE SCALE GENOMIC DNA]</scope>
    <source>
        <strain evidence="3 4">NRRL B-1670</strain>
    </source>
</reference>
<organism evidence="3 4">
    <name type="scientific">Streptomyces albireticuli</name>
    <dbReference type="NCBI Taxonomy" id="1940"/>
    <lineage>
        <taxon>Bacteria</taxon>
        <taxon>Bacillati</taxon>
        <taxon>Actinomycetota</taxon>
        <taxon>Actinomycetes</taxon>
        <taxon>Kitasatosporales</taxon>
        <taxon>Streptomycetaceae</taxon>
        <taxon>Streptomyces</taxon>
    </lineage>
</organism>
<dbReference type="EMBL" id="NSJV01000095">
    <property type="protein sequence ID" value="PAU49965.1"/>
    <property type="molecule type" value="Genomic_DNA"/>
</dbReference>
<evidence type="ECO:0000256" key="1">
    <source>
        <dbReference type="ARBA" id="ARBA00023239"/>
    </source>
</evidence>
<keyword evidence="4" id="KW-1185">Reference proteome</keyword>